<proteinExistence type="predicted"/>
<dbReference type="InterPro" id="IPR040366">
    <property type="entry name" value="Nab2/ZC3H14"/>
</dbReference>
<feature type="region of interest" description="Disordered" evidence="2">
    <location>
        <begin position="247"/>
        <end position="268"/>
    </location>
</feature>
<feature type="compositionally biased region" description="Basic and acidic residues" evidence="2">
    <location>
        <begin position="163"/>
        <end position="180"/>
    </location>
</feature>
<keyword evidence="5" id="KW-1185">Reference proteome</keyword>
<organism evidence="4 5">
    <name type="scientific">Camellia sinensis</name>
    <name type="common">Tea plant</name>
    <name type="synonym">Thea sinensis</name>
    <dbReference type="NCBI Taxonomy" id="4442"/>
    <lineage>
        <taxon>Eukaryota</taxon>
        <taxon>Viridiplantae</taxon>
        <taxon>Streptophyta</taxon>
        <taxon>Embryophyta</taxon>
        <taxon>Tracheophyta</taxon>
        <taxon>Spermatophyta</taxon>
        <taxon>Magnoliopsida</taxon>
        <taxon>eudicotyledons</taxon>
        <taxon>Gunneridae</taxon>
        <taxon>Pentapetalae</taxon>
        <taxon>asterids</taxon>
        <taxon>Ericales</taxon>
        <taxon>Theaceae</taxon>
        <taxon>Camellia</taxon>
    </lineage>
</organism>
<comment type="caution">
    <text evidence="4">The sequence shown here is derived from an EMBL/GenBank/DDBJ whole genome shotgun (WGS) entry which is preliminary data.</text>
</comment>
<feature type="compositionally biased region" description="Basic and acidic residues" evidence="2">
    <location>
        <begin position="139"/>
        <end position="150"/>
    </location>
</feature>
<dbReference type="InterPro" id="IPR012677">
    <property type="entry name" value="Nucleotide-bd_a/b_plait_sf"/>
</dbReference>
<feature type="compositionally biased region" description="Polar residues" evidence="2">
    <location>
        <begin position="739"/>
        <end position="755"/>
    </location>
</feature>
<dbReference type="Pfam" id="PF01480">
    <property type="entry name" value="PWI"/>
    <property type="match status" value="1"/>
</dbReference>
<dbReference type="Proteomes" id="UP000593564">
    <property type="component" value="Unassembled WGS sequence"/>
</dbReference>
<dbReference type="SUPFAM" id="SSF54928">
    <property type="entry name" value="RNA-binding domain, RBD"/>
    <property type="match status" value="1"/>
</dbReference>
<evidence type="ECO:0000256" key="1">
    <source>
        <dbReference type="PROSITE-ProRule" id="PRU00176"/>
    </source>
</evidence>
<dbReference type="PROSITE" id="PS50102">
    <property type="entry name" value="RRM"/>
    <property type="match status" value="1"/>
</dbReference>
<feature type="compositionally biased region" description="Polar residues" evidence="2">
    <location>
        <begin position="561"/>
        <end position="571"/>
    </location>
</feature>
<protein>
    <recommendedName>
        <fullName evidence="3">RRM domain-containing protein</fullName>
    </recommendedName>
</protein>
<dbReference type="EMBL" id="JACBKZ010000004">
    <property type="protein sequence ID" value="KAF5952588.1"/>
    <property type="molecule type" value="Genomic_DNA"/>
</dbReference>
<feature type="domain" description="RRM" evidence="3">
    <location>
        <begin position="604"/>
        <end position="681"/>
    </location>
</feature>
<dbReference type="InterPro" id="IPR035979">
    <property type="entry name" value="RBD_domain_sf"/>
</dbReference>
<dbReference type="AlphaFoldDB" id="A0A7J7HKS8"/>
<accession>A0A7J7HKS8</accession>
<dbReference type="GO" id="GO:0043488">
    <property type="term" value="P:regulation of mRNA stability"/>
    <property type="evidence" value="ECO:0007669"/>
    <property type="project" value="InterPro"/>
</dbReference>
<dbReference type="Gene3D" id="1.20.1390.10">
    <property type="entry name" value="PWI domain"/>
    <property type="match status" value="1"/>
</dbReference>
<dbReference type="Gene3D" id="3.30.70.330">
    <property type="match status" value="1"/>
</dbReference>
<dbReference type="Pfam" id="PF00076">
    <property type="entry name" value="RRM_1"/>
    <property type="match status" value="1"/>
</dbReference>
<feature type="region of interest" description="Disordered" evidence="2">
    <location>
        <begin position="99"/>
        <end position="212"/>
    </location>
</feature>
<dbReference type="PANTHER" id="PTHR14738:SF32">
    <property type="entry name" value="RNA BINDING (RRM_RBD_RNP MOTIFS) FAMILY PROTEIN"/>
    <property type="match status" value="1"/>
</dbReference>
<dbReference type="InterPro" id="IPR002483">
    <property type="entry name" value="PWI_dom"/>
</dbReference>
<evidence type="ECO:0000313" key="5">
    <source>
        <dbReference type="Proteomes" id="UP000593564"/>
    </source>
</evidence>
<reference evidence="5" key="1">
    <citation type="journal article" date="2020" name="Nat. Commun.">
        <title>Genome assembly of wild tea tree DASZ reveals pedigree and selection history of tea varieties.</title>
        <authorList>
            <person name="Zhang W."/>
            <person name="Zhang Y."/>
            <person name="Qiu H."/>
            <person name="Guo Y."/>
            <person name="Wan H."/>
            <person name="Zhang X."/>
            <person name="Scossa F."/>
            <person name="Alseekh S."/>
            <person name="Zhang Q."/>
            <person name="Wang P."/>
            <person name="Xu L."/>
            <person name="Schmidt M.H."/>
            <person name="Jia X."/>
            <person name="Li D."/>
            <person name="Zhu A."/>
            <person name="Guo F."/>
            <person name="Chen W."/>
            <person name="Ni D."/>
            <person name="Usadel B."/>
            <person name="Fernie A.R."/>
            <person name="Wen W."/>
        </authorList>
    </citation>
    <scope>NUCLEOTIDE SEQUENCE [LARGE SCALE GENOMIC DNA]</scope>
    <source>
        <strain evidence="5">cv. G240</strain>
    </source>
</reference>
<dbReference type="GO" id="GO:0008143">
    <property type="term" value="F:poly(A) binding"/>
    <property type="evidence" value="ECO:0007669"/>
    <property type="project" value="InterPro"/>
</dbReference>
<dbReference type="PANTHER" id="PTHR14738">
    <property type="entry name" value="ZINC FINGER CCCH DOMAIN-CONTAINING PROTEIN 14"/>
    <property type="match status" value="1"/>
</dbReference>
<feature type="region of interest" description="Disordered" evidence="2">
    <location>
        <begin position="719"/>
        <end position="778"/>
    </location>
</feature>
<gene>
    <name evidence="4" type="ORF">HYC85_010532</name>
</gene>
<dbReference type="GO" id="GO:0005634">
    <property type="term" value="C:nucleus"/>
    <property type="evidence" value="ECO:0007669"/>
    <property type="project" value="TreeGrafter"/>
</dbReference>
<name>A0A7J7HKS8_CAMSI</name>
<evidence type="ECO:0000259" key="3">
    <source>
        <dbReference type="PROSITE" id="PS50102"/>
    </source>
</evidence>
<evidence type="ECO:0000313" key="4">
    <source>
        <dbReference type="EMBL" id="KAF5952588.1"/>
    </source>
</evidence>
<dbReference type="FunFam" id="1.20.1390.10:FF:000005">
    <property type="entry name" value="RNA binding (RRM/RBD/RNP motifs) family protein"/>
    <property type="match status" value="1"/>
</dbReference>
<feature type="region of interest" description="Disordered" evidence="2">
    <location>
        <begin position="561"/>
        <end position="599"/>
    </location>
</feature>
<reference evidence="4 5" key="2">
    <citation type="submission" date="2020-07" db="EMBL/GenBank/DDBJ databases">
        <title>Genome assembly of wild tea tree DASZ reveals pedigree and selection history of tea varieties.</title>
        <authorList>
            <person name="Zhang W."/>
        </authorList>
    </citation>
    <scope>NUCLEOTIDE SEQUENCE [LARGE SCALE GENOMIC DNA]</scope>
    <source>
        <strain evidence="5">cv. G240</strain>
        <tissue evidence="4">Leaf</tissue>
    </source>
</reference>
<dbReference type="GO" id="GO:0005737">
    <property type="term" value="C:cytoplasm"/>
    <property type="evidence" value="ECO:0007669"/>
    <property type="project" value="TreeGrafter"/>
</dbReference>
<evidence type="ECO:0000256" key="2">
    <source>
        <dbReference type="SAM" id="MobiDB-lite"/>
    </source>
</evidence>
<sequence length="778" mass="86227">MGGADQIDDRTFRLNFLGDGAAKLRDRVNEKLKEFMGDYTDDTLVEYVIVLLKNGRCKEEARNELNVFLGDDSDSFVSWLWDHLGSNINLYVQPQESLSDEAAKEKPTAGDQMARNDLHHLDFKSDRGKSSKLSRSRHNREWKTLVRDVDEPPPFQSSAIDNVHTDERTRGKVGHAERSHSPQPVAQKKSGRAEQSHSPQPIAQKKRSRPDEHHLMKMFCQIRLAISIPGGVVLWVRDMETTSLAKGVSRGYTDPSKPIKLNRTDPPHFGWMHDDERTRGVASQSTINAPRRLLQFAVRDAVATSRPSNSTSEPSLKRLRSVVSTSAVNSSVEARPRRFQSIARVPNAMVTAIKAVEEAAKDVVKNRSSGNVFDRLGRGMDISQASDQLTEFREVAVEDVEYGDFNRVSEETRLNFLPKSEYTGDSVGDVTMLETDTGMASDSASDNERYDDVNVMGRRVMDVSQIGTSGGNEDQDSLMVRYSVAKNSDEIMRKPRKDQDQSALAANTSRKIVNISVNVNTWKPTHYPEPREVSEMDNRKSVQESEAGLGKSGVWLMNEKSNPVTAGNGNTKPAADTQKEPQKMLPTPSGLYSTGRPTEDADSRTIFVNNVHFASTKDSLSRHFNKFGEVLKVIIVTDAATGQPKGSAYVEFMRKDAAENALSLDGTSFMSRILKVVRKSSAQEAAPMMTWPRVVRGSPFAPQRFARVPFPRGISSVYRGRPPIKPGARSMQWKRDAQPTPSESGPTVGSGNTVPSPAVRSLTYIRTEPKTNGSSGTA</sequence>
<dbReference type="FunFam" id="3.30.70.330:FF:000616">
    <property type="entry name" value="RNA binding (RRM/RBD/RNP motifs) family protein"/>
    <property type="match status" value="1"/>
</dbReference>
<feature type="compositionally biased region" description="Basic and acidic residues" evidence="2">
    <location>
        <begin position="101"/>
        <end position="129"/>
    </location>
</feature>
<keyword evidence="1" id="KW-0694">RNA-binding</keyword>
<dbReference type="SMART" id="SM00360">
    <property type="entry name" value="RRM"/>
    <property type="match status" value="1"/>
</dbReference>
<dbReference type="InterPro" id="IPR000504">
    <property type="entry name" value="RRM_dom"/>
</dbReference>